<gene>
    <name evidence="2" type="ORF">QC825_05875</name>
</gene>
<evidence type="ECO:0000313" key="2">
    <source>
        <dbReference type="EMBL" id="MDR5895597.1"/>
    </source>
</evidence>
<dbReference type="InterPro" id="IPR029062">
    <property type="entry name" value="Class_I_gatase-like"/>
</dbReference>
<dbReference type="InterPro" id="IPR017926">
    <property type="entry name" value="GATASE"/>
</dbReference>
<dbReference type="EMBL" id="JARWAO010000002">
    <property type="protein sequence ID" value="MDR5895597.1"/>
    <property type="molecule type" value="Genomic_DNA"/>
</dbReference>
<dbReference type="InterPro" id="IPR044992">
    <property type="entry name" value="ChyE-like"/>
</dbReference>
<name>A0ABU1GUA3_9GAMM</name>
<dbReference type="PANTHER" id="PTHR42695:SF5">
    <property type="entry name" value="GLUTAMINE AMIDOTRANSFERASE YLR126C-RELATED"/>
    <property type="match status" value="1"/>
</dbReference>
<proteinExistence type="predicted"/>
<dbReference type="RefSeq" id="WP_251591839.1">
    <property type="nucleotide sequence ID" value="NZ_JAMLJI010000001.1"/>
</dbReference>
<accession>A0ABU1GUA3</accession>
<dbReference type="PANTHER" id="PTHR42695">
    <property type="entry name" value="GLUTAMINE AMIDOTRANSFERASE YLR126C-RELATED"/>
    <property type="match status" value="1"/>
</dbReference>
<evidence type="ECO:0000313" key="3">
    <source>
        <dbReference type="Proteomes" id="UP001269375"/>
    </source>
</evidence>
<dbReference type="Proteomes" id="UP001269375">
    <property type="component" value="Unassembled WGS sequence"/>
</dbReference>
<dbReference type="Gene3D" id="3.40.50.880">
    <property type="match status" value="1"/>
</dbReference>
<organism evidence="2 3">
    <name type="scientific">Larsenimonas suaedae</name>
    <dbReference type="NCBI Taxonomy" id="1851019"/>
    <lineage>
        <taxon>Bacteria</taxon>
        <taxon>Pseudomonadati</taxon>
        <taxon>Pseudomonadota</taxon>
        <taxon>Gammaproteobacteria</taxon>
        <taxon>Oceanospirillales</taxon>
        <taxon>Halomonadaceae</taxon>
        <taxon>Larsenimonas</taxon>
    </lineage>
</organism>
<sequence>MHIGILQCDDMATAIAKGHGNYPEMYRRLLHKADPSLTFEVWRVHEGELPEQLDEADAWLISGSKASAYDPLSWIRQLEAFIQRLWQHRCPLVGICFGHQIIAQALGGRVEKSEKGWGVGMSFNAVTLQLPWMNPWQDGMDLVVSHQDQVVELPESAEVLAESAFCPYYMLEYDDCFLSVQGHPEFTRACSGELIDAKVQLLDEHVRRAGHASLSAEADDTVMAHWIVGFMRYALR</sequence>
<dbReference type="PROSITE" id="PS51273">
    <property type="entry name" value="GATASE_TYPE_1"/>
    <property type="match status" value="1"/>
</dbReference>
<dbReference type="CDD" id="cd01741">
    <property type="entry name" value="GATase1_1"/>
    <property type="match status" value="1"/>
</dbReference>
<reference evidence="2 3" key="1">
    <citation type="submission" date="2023-04" db="EMBL/GenBank/DDBJ databases">
        <title>A long-awaited taxogenomic arrangement of the family Halomonadaceae.</title>
        <authorList>
            <person name="De La Haba R."/>
            <person name="Chuvochina M."/>
            <person name="Wittouck S."/>
            <person name="Arahal D.R."/>
            <person name="Sanchez-Porro C."/>
            <person name="Hugenholtz P."/>
            <person name="Ventosa A."/>
        </authorList>
    </citation>
    <scope>NUCLEOTIDE SEQUENCE [LARGE SCALE GENOMIC DNA]</scope>
    <source>
        <strain evidence="2 3">DSM 22428</strain>
    </source>
</reference>
<dbReference type="SUPFAM" id="SSF52317">
    <property type="entry name" value="Class I glutamine amidotransferase-like"/>
    <property type="match status" value="1"/>
</dbReference>
<evidence type="ECO:0000259" key="1">
    <source>
        <dbReference type="Pfam" id="PF00117"/>
    </source>
</evidence>
<dbReference type="Pfam" id="PF00117">
    <property type="entry name" value="GATase"/>
    <property type="match status" value="1"/>
</dbReference>
<keyword evidence="3" id="KW-1185">Reference proteome</keyword>
<protein>
    <submittedName>
        <fullName evidence="2">GMP synthase</fullName>
    </submittedName>
</protein>
<feature type="domain" description="Glutamine amidotransferase" evidence="1">
    <location>
        <begin position="38"/>
        <end position="188"/>
    </location>
</feature>
<comment type="caution">
    <text evidence="2">The sequence shown here is derived from an EMBL/GenBank/DDBJ whole genome shotgun (WGS) entry which is preliminary data.</text>
</comment>